<keyword evidence="2" id="KW-0812">Transmembrane</keyword>
<proteinExistence type="predicted"/>
<feature type="transmembrane region" description="Helical" evidence="2">
    <location>
        <begin position="71"/>
        <end position="95"/>
    </location>
</feature>
<evidence type="ECO:0000313" key="3">
    <source>
        <dbReference type="EMBL" id="SMB87017.1"/>
    </source>
</evidence>
<name>A0A1W1V0Z4_PEPAS</name>
<keyword evidence="4" id="KW-1185">Reference proteome</keyword>
<dbReference type="RefSeq" id="WP_084230619.1">
    <property type="nucleotide sequence ID" value="NZ_FWWR01000009.1"/>
</dbReference>
<organism evidence="3 4">
    <name type="scientific">Peptoniphilus asaccharolyticus DSM 20463</name>
    <dbReference type="NCBI Taxonomy" id="573058"/>
    <lineage>
        <taxon>Bacteria</taxon>
        <taxon>Bacillati</taxon>
        <taxon>Bacillota</taxon>
        <taxon>Tissierellia</taxon>
        <taxon>Tissierellales</taxon>
        <taxon>Peptoniphilaceae</taxon>
        <taxon>Peptoniphilus</taxon>
    </lineage>
</organism>
<feature type="transmembrane region" description="Helical" evidence="2">
    <location>
        <begin position="39"/>
        <end position="59"/>
    </location>
</feature>
<sequence>MQEVLYTLKEYLSPELVFMVPVLMVLGSILKKSNRISDSLIPTILSIVGIPLAMITSLANKYDAMNIVQMIVWILMSIGQGVFLGTTSVGVHQLLKQQGEYSKLKKWQQKEELLEELKQEMLETQGESRKKSKKSKNNDYESG</sequence>
<keyword evidence="2" id="KW-1133">Transmembrane helix</keyword>
<protein>
    <submittedName>
        <fullName evidence="3">Phage holin family Hol44, holin superfamily V</fullName>
    </submittedName>
</protein>
<keyword evidence="2" id="KW-0472">Membrane</keyword>
<evidence type="ECO:0000256" key="2">
    <source>
        <dbReference type="SAM" id="Phobius"/>
    </source>
</evidence>
<dbReference type="OrthoDB" id="1698902at2"/>
<feature type="transmembrane region" description="Helical" evidence="2">
    <location>
        <begin position="12"/>
        <end position="30"/>
    </location>
</feature>
<dbReference type="STRING" id="573058.SAMN00017477_1001"/>
<dbReference type="AlphaFoldDB" id="A0A1W1V0Z4"/>
<evidence type="ECO:0000256" key="1">
    <source>
        <dbReference type="SAM" id="MobiDB-lite"/>
    </source>
</evidence>
<dbReference type="Proteomes" id="UP000192368">
    <property type="component" value="Unassembled WGS sequence"/>
</dbReference>
<dbReference type="EMBL" id="FWWR01000009">
    <property type="protein sequence ID" value="SMB87017.1"/>
    <property type="molecule type" value="Genomic_DNA"/>
</dbReference>
<evidence type="ECO:0000313" key="4">
    <source>
        <dbReference type="Proteomes" id="UP000192368"/>
    </source>
</evidence>
<reference evidence="4" key="1">
    <citation type="submission" date="2017-04" db="EMBL/GenBank/DDBJ databases">
        <authorList>
            <person name="Varghese N."/>
            <person name="Submissions S."/>
        </authorList>
    </citation>
    <scope>NUCLEOTIDE SEQUENCE [LARGE SCALE GENOMIC DNA]</scope>
    <source>
        <strain evidence="4">DSM 20463</strain>
    </source>
</reference>
<accession>A0A1W1V0Z4</accession>
<gene>
    <name evidence="3" type="ORF">SAMN00017477_1001</name>
</gene>
<dbReference type="InterPro" id="IPR032111">
    <property type="entry name" value="Clostridium_phage_holin"/>
</dbReference>
<dbReference type="Pfam" id="PF16079">
    <property type="entry name" value="Phage_holin_5_2"/>
    <property type="match status" value="1"/>
</dbReference>
<feature type="region of interest" description="Disordered" evidence="1">
    <location>
        <begin position="122"/>
        <end position="143"/>
    </location>
</feature>